<dbReference type="InterPro" id="IPR011990">
    <property type="entry name" value="TPR-like_helical_dom_sf"/>
</dbReference>
<keyword evidence="5 6" id="KW-0408">Iron</keyword>
<dbReference type="PANTHER" id="PTHR47870:SF4">
    <property type="entry name" value="CYTOCHROME C-TYPE BIOGENESIS PROTEIN CYCH"/>
    <property type="match status" value="1"/>
</dbReference>
<dbReference type="InterPro" id="IPR005616">
    <property type="entry name" value="CcmH/CycL/Ccl2/NrfF_N"/>
</dbReference>
<evidence type="ECO:0000256" key="7">
    <source>
        <dbReference type="SAM" id="MobiDB-lite"/>
    </source>
</evidence>
<dbReference type="Proteomes" id="UP001597261">
    <property type="component" value="Unassembled WGS sequence"/>
</dbReference>
<keyword evidence="10" id="KW-1185">Reference proteome</keyword>
<comment type="function">
    <text evidence="6">Possible subunit of a heme lyase.</text>
</comment>
<dbReference type="CDD" id="cd16378">
    <property type="entry name" value="CcmH_N"/>
    <property type="match status" value="1"/>
</dbReference>
<keyword evidence="4 6" id="KW-0732">Signal</keyword>
<evidence type="ECO:0000313" key="10">
    <source>
        <dbReference type="Proteomes" id="UP001597261"/>
    </source>
</evidence>
<evidence type="ECO:0000313" key="9">
    <source>
        <dbReference type="EMBL" id="MFD1659577.1"/>
    </source>
</evidence>
<dbReference type="SUPFAM" id="SSF48452">
    <property type="entry name" value="TPR-like"/>
    <property type="match status" value="1"/>
</dbReference>
<feature type="region of interest" description="Disordered" evidence="7">
    <location>
        <begin position="160"/>
        <end position="191"/>
    </location>
</feature>
<dbReference type="InterPro" id="IPR051263">
    <property type="entry name" value="C-type_cytochrome_biogenesis"/>
</dbReference>
<evidence type="ECO:0000256" key="4">
    <source>
        <dbReference type="ARBA" id="ARBA00022729"/>
    </source>
</evidence>
<comment type="caution">
    <text evidence="9">The sequence shown here is derived from an EMBL/GenBank/DDBJ whole genome shotgun (WGS) entry which is preliminary data.</text>
</comment>
<feature type="domain" description="CcmH/CycL/Ccl2/NrfF N-terminal" evidence="8">
    <location>
        <begin position="9"/>
        <end position="126"/>
    </location>
</feature>
<evidence type="ECO:0000256" key="5">
    <source>
        <dbReference type="ARBA" id="ARBA00023004"/>
    </source>
</evidence>
<keyword evidence="6" id="KW-0812">Transmembrane</keyword>
<sequence>MTLAAVLILLALAGFGLVRSADSAGPKTRAQVAHEVAASLRCPTCQGLSVAESDSPLAQSMRQIIDQQVAQHRSPGQIRGYFVQRYGDWILLAPPAGHLGWVVWAAPAVAVAVGLVVASRLLGRRRLPRAVRWFSAVALFAAASGVLVWSNLGERGAGGLPTGNVPVAAGSGTTERSAAPTGAAPGPPAPTDTAADLGAMEAAVARQPDNASARLALASAALRVGRLEVVRAQAEAVLREDPDNVDALLLLGLSPLSRTDPEALAAMRKFLRLAPPDHPGVPVARAVTEGAS</sequence>
<dbReference type="RefSeq" id="WP_381082852.1">
    <property type="nucleotide sequence ID" value="NZ_JBHUDX010000042.1"/>
</dbReference>
<dbReference type="Gene3D" id="1.25.40.10">
    <property type="entry name" value="Tetratricopeptide repeat domain"/>
    <property type="match status" value="1"/>
</dbReference>
<dbReference type="Gene3D" id="1.10.8.640">
    <property type="entry name" value="Cytochrome C biogenesis protein"/>
    <property type="match status" value="1"/>
</dbReference>
<name>A0ABW4IS28_9ACTN</name>
<feature type="transmembrane region" description="Helical" evidence="6">
    <location>
        <begin position="130"/>
        <end position="149"/>
    </location>
</feature>
<accession>A0ABW4IS28</accession>
<evidence type="ECO:0000256" key="3">
    <source>
        <dbReference type="ARBA" id="ARBA00022723"/>
    </source>
</evidence>
<comment type="similarity">
    <text evidence="1 6">Belongs to the CcmH/CycL/Ccl2/NrfF family.</text>
</comment>
<gene>
    <name evidence="9" type="ORF">ACFSL4_15555</name>
</gene>
<dbReference type="InterPro" id="IPR038297">
    <property type="entry name" value="CcmH/CycL/NrfF/Ccl2_sf"/>
</dbReference>
<keyword evidence="6" id="KW-0472">Membrane</keyword>
<dbReference type="PANTHER" id="PTHR47870">
    <property type="entry name" value="CYTOCHROME C-TYPE BIOGENESIS PROTEIN CCMH"/>
    <property type="match status" value="1"/>
</dbReference>
<protein>
    <recommendedName>
        <fullName evidence="6">Cytochrome c-type biogenesis protein</fullName>
    </recommendedName>
</protein>
<organism evidence="9 10">
    <name type="scientific">Streptomyces caeni</name>
    <dbReference type="NCBI Taxonomy" id="2307231"/>
    <lineage>
        <taxon>Bacteria</taxon>
        <taxon>Bacillati</taxon>
        <taxon>Actinomycetota</taxon>
        <taxon>Actinomycetes</taxon>
        <taxon>Kitasatosporales</taxon>
        <taxon>Streptomycetaceae</taxon>
        <taxon>Streptomyces</taxon>
    </lineage>
</organism>
<feature type="transmembrane region" description="Helical" evidence="6">
    <location>
        <begin position="99"/>
        <end position="118"/>
    </location>
</feature>
<keyword evidence="3 6" id="KW-0479">Metal-binding</keyword>
<reference evidence="10" key="1">
    <citation type="journal article" date="2019" name="Int. J. Syst. Evol. Microbiol.">
        <title>The Global Catalogue of Microorganisms (GCM) 10K type strain sequencing project: providing services to taxonomists for standard genome sequencing and annotation.</title>
        <authorList>
            <consortium name="The Broad Institute Genomics Platform"/>
            <consortium name="The Broad Institute Genome Sequencing Center for Infectious Disease"/>
            <person name="Wu L."/>
            <person name="Ma J."/>
        </authorList>
    </citation>
    <scope>NUCLEOTIDE SEQUENCE [LARGE SCALE GENOMIC DNA]</scope>
    <source>
        <strain evidence="10">CGMCC 1.12470</strain>
    </source>
</reference>
<keyword evidence="2 6" id="KW-0349">Heme</keyword>
<dbReference type="Pfam" id="PF03918">
    <property type="entry name" value="CcmH"/>
    <property type="match status" value="1"/>
</dbReference>
<keyword evidence="6" id="KW-1133">Transmembrane helix</keyword>
<evidence type="ECO:0000256" key="6">
    <source>
        <dbReference type="RuleBase" id="RU364112"/>
    </source>
</evidence>
<dbReference type="EMBL" id="JBHUDX010000042">
    <property type="protein sequence ID" value="MFD1659577.1"/>
    <property type="molecule type" value="Genomic_DNA"/>
</dbReference>
<evidence type="ECO:0000256" key="2">
    <source>
        <dbReference type="ARBA" id="ARBA00022617"/>
    </source>
</evidence>
<evidence type="ECO:0000259" key="8">
    <source>
        <dbReference type="Pfam" id="PF03918"/>
    </source>
</evidence>
<proteinExistence type="inferred from homology"/>
<evidence type="ECO:0000256" key="1">
    <source>
        <dbReference type="ARBA" id="ARBA00010342"/>
    </source>
</evidence>